<dbReference type="InterPro" id="IPR001466">
    <property type="entry name" value="Beta-lactam-related"/>
</dbReference>
<dbReference type="Gene3D" id="3.40.710.10">
    <property type="entry name" value="DD-peptidase/beta-lactamase superfamily"/>
    <property type="match status" value="1"/>
</dbReference>
<reference evidence="2 3" key="1">
    <citation type="journal article" date="2016" name="Front. Microbiol.">
        <title>Fuerstia marisgermanicae gen. nov., sp. nov., an Unusual Member of the Phylum Planctomycetes from the German Wadden Sea.</title>
        <authorList>
            <person name="Kohn T."/>
            <person name="Heuer A."/>
            <person name="Jogler M."/>
            <person name="Vollmers J."/>
            <person name="Boedeker C."/>
            <person name="Bunk B."/>
            <person name="Rast P."/>
            <person name="Borchert D."/>
            <person name="Glockner I."/>
            <person name="Freese H.M."/>
            <person name="Klenk H.P."/>
            <person name="Overmann J."/>
            <person name="Kaster A.K."/>
            <person name="Rohde M."/>
            <person name="Wiegand S."/>
            <person name="Jogler C."/>
        </authorList>
    </citation>
    <scope>NUCLEOTIDE SEQUENCE [LARGE SCALE GENOMIC DNA]</scope>
    <source>
        <strain evidence="2 3">NH11</strain>
    </source>
</reference>
<protein>
    <submittedName>
        <fullName evidence="2">Penicillin-binding protein E</fullName>
    </submittedName>
</protein>
<keyword evidence="3" id="KW-1185">Reference proteome</keyword>
<dbReference type="STRING" id="1891926.Fuma_03559"/>
<dbReference type="PANTHER" id="PTHR43283:SF3">
    <property type="entry name" value="BETA-LACTAMASE FAMILY PROTEIN (AFU_ORTHOLOGUE AFUA_5G07500)"/>
    <property type="match status" value="1"/>
</dbReference>
<gene>
    <name evidence="2" type="primary">pbpE_2</name>
    <name evidence="2" type="ORF">Fuma_03559</name>
</gene>
<dbReference type="EMBL" id="CP017641">
    <property type="protein sequence ID" value="APZ93941.1"/>
    <property type="molecule type" value="Genomic_DNA"/>
</dbReference>
<dbReference type="Proteomes" id="UP000187735">
    <property type="component" value="Chromosome"/>
</dbReference>
<dbReference type="InterPro" id="IPR012338">
    <property type="entry name" value="Beta-lactam/transpept-like"/>
</dbReference>
<dbReference type="Pfam" id="PF00144">
    <property type="entry name" value="Beta-lactamase"/>
    <property type="match status" value="1"/>
</dbReference>
<dbReference type="KEGG" id="fmr:Fuma_03559"/>
<evidence type="ECO:0000313" key="2">
    <source>
        <dbReference type="EMBL" id="APZ93941.1"/>
    </source>
</evidence>
<dbReference type="RefSeq" id="WP_077025322.1">
    <property type="nucleotide sequence ID" value="NZ_CP017641.1"/>
</dbReference>
<sequence length="131" mass="14096">MPATPSLIAERIQHVAESSNIQQLDVCYGGAADQIGVQYSAKTSSASSETDASAGNRRYLIASITKPIVAMAALMLAAEGEFSLVDRIDSLLPMFRKAAFRRIKVRHLLTHTSGFPDMLPANTELRAAHAP</sequence>
<dbReference type="PANTHER" id="PTHR43283">
    <property type="entry name" value="BETA-LACTAMASE-RELATED"/>
    <property type="match status" value="1"/>
</dbReference>
<proteinExistence type="predicted"/>
<accession>A0A1P8WIR7</accession>
<dbReference type="SUPFAM" id="SSF56601">
    <property type="entry name" value="beta-lactamase/transpeptidase-like"/>
    <property type="match status" value="1"/>
</dbReference>
<dbReference type="AlphaFoldDB" id="A0A1P8WIR7"/>
<feature type="domain" description="Beta-lactamase-related" evidence="1">
    <location>
        <begin position="55"/>
        <end position="122"/>
    </location>
</feature>
<evidence type="ECO:0000313" key="3">
    <source>
        <dbReference type="Proteomes" id="UP000187735"/>
    </source>
</evidence>
<organism evidence="2 3">
    <name type="scientific">Fuerstiella marisgermanici</name>
    <dbReference type="NCBI Taxonomy" id="1891926"/>
    <lineage>
        <taxon>Bacteria</taxon>
        <taxon>Pseudomonadati</taxon>
        <taxon>Planctomycetota</taxon>
        <taxon>Planctomycetia</taxon>
        <taxon>Planctomycetales</taxon>
        <taxon>Planctomycetaceae</taxon>
        <taxon>Fuerstiella</taxon>
    </lineage>
</organism>
<evidence type="ECO:0000259" key="1">
    <source>
        <dbReference type="Pfam" id="PF00144"/>
    </source>
</evidence>
<dbReference type="InterPro" id="IPR050789">
    <property type="entry name" value="Diverse_Enzym_Activities"/>
</dbReference>
<name>A0A1P8WIR7_9PLAN</name>
<dbReference type="OrthoDB" id="5177574at2"/>